<comment type="subcellular location">
    <subcellularLocation>
        <location evidence="1">Nucleus</location>
    </subcellularLocation>
</comment>
<dbReference type="PROSITE" id="PS50048">
    <property type="entry name" value="ZN2_CY6_FUNGAL_2"/>
    <property type="match status" value="1"/>
</dbReference>
<dbReference type="InterPro" id="IPR021858">
    <property type="entry name" value="Fun_TF"/>
</dbReference>
<evidence type="ECO:0000256" key="3">
    <source>
        <dbReference type="ARBA" id="ARBA00023125"/>
    </source>
</evidence>
<dbReference type="CDD" id="cd00067">
    <property type="entry name" value="GAL4"/>
    <property type="match status" value="1"/>
</dbReference>
<dbReference type="GO" id="GO:0000981">
    <property type="term" value="F:DNA-binding transcription factor activity, RNA polymerase II-specific"/>
    <property type="evidence" value="ECO:0007669"/>
    <property type="project" value="InterPro"/>
</dbReference>
<proteinExistence type="predicted"/>
<accession>A0A0D2BMT1</accession>
<keyword evidence="5" id="KW-0539">Nucleus</keyword>
<dbReference type="Proteomes" id="UP000053342">
    <property type="component" value="Unassembled WGS sequence"/>
</dbReference>
<feature type="domain" description="Zn(2)-C6 fungal-type" evidence="6">
    <location>
        <begin position="7"/>
        <end position="35"/>
    </location>
</feature>
<keyword evidence="2" id="KW-0805">Transcription regulation</keyword>
<dbReference type="STRING" id="215243.A0A0D2BMT1"/>
<evidence type="ECO:0000256" key="2">
    <source>
        <dbReference type="ARBA" id="ARBA00023015"/>
    </source>
</evidence>
<keyword evidence="8" id="KW-1185">Reference proteome</keyword>
<name>A0A0D2BMT1_9EURO</name>
<evidence type="ECO:0000256" key="4">
    <source>
        <dbReference type="ARBA" id="ARBA00023163"/>
    </source>
</evidence>
<evidence type="ECO:0000313" key="7">
    <source>
        <dbReference type="EMBL" id="KIW38767.1"/>
    </source>
</evidence>
<sequence length="477" mass="53501">MPPAIRDCHTCNRRRIRCDRAVPSCKKCAQKGIVCPGFGTRFRWTISTTHHGELQVLERFRSSRKTTMTKKIPHPCSKAESVKFVPEPSVLDPRLGERELSLNSPISRMLAHYANSIATMMVWIDSEQNEYRKIIVPLAKVQETLMLSILAVVSTHRPGTLPTKIGPPGDVSETAVLQITERLRSMARDAMVRDCEQHEAFIAAALILSNYALLNSELSVAWIHLNAVRVLIRTAALSTASNAKLFSFLKNQAAAFDVLACTATFDPAKIEGVILPEIHNDNVMFGLFLLTLQGITSRHLSQEAAIGSLESLTTISEVENQLELARASTLRAAESLSSSSSKVFSSKLIEDDFVRMVQVYHHAGVLYAHLRLTRVRDPVGIEYHSSRLFQTLDSFEDYRATCHNLAWPLFIAGICCWPNIDRMKSTRKLTQIVAENTQFGHYGSIVRFHQCLWESPHLDWINLATDWESRGTPLIPV</sequence>
<reference evidence="7 8" key="1">
    <citation type="submission" date="2015-01" db="EMBL/GenBank/DDBJ databases">
        <title>The Genome Sequence of Exophiala oligosperma CBS72588.</title>
        <authorList>
            <consortium name="The Broad Institute Genomics Platform"/>
            <person name="Cuomo C."/>
            <person name="de Hoog S."/>
            <person name="Gorbushina A."/>
            <person name="Stielow B."/>
            <person name="Teixiera M."/>
            <person name="Abouelleil A."/>
            <person name="Chapman S.B."/>
            <person name="Priest M."/>
            <person name="Young S.K."/>
            <person name="Wortman J."/>
            <person name="Nusbaum C."/>
            <person name="Birren B."/>
        </authorList>
    </citation>
    <scope>NUCLEOTIDE SEQUENCE [LARGE SCALE GENOMIC DNA]</scope>
    <source>
        <strain evidence="7 8">CBS 72588</strain>
    </source>
</reference>
<dbReference type="InterPro" id="IPR036864">
    <property type="entry name" value="Zn2-C6_fun-type_DNA-bd_sf"/>
</dbReference>
<dbReference type="PANTHER" id="PTHR37534:SF15">
    <property type="entry name" value="ZN(II)2CYS6 TRANSCRIPTION FACTOR (EUROFUNG)"/>
    <property type="match status" value="1"/>
</dbReference>
<evidence type="ECO:0000256" key="1">
    <source>
        <dbReference type="ARBA" id="ARBA00004123"/>
    </source>
</evidence>
<dbReference type="EMBL" id="KN847341">
    <property type="protein sequence ID" value="KIW38767.1"/>
    <property type="molecule type" value="Genomic_DNA"/>
</dbReference>
<gene>
    <name evidence="7" type="ORF">PV06_09712</name>
</gene>
<dbReference type="GO" id="GO:0000976">
    <property type="term" value="F:transcription cis-regulatory region binding"/>
    <property type="evidence" value="ECO:0007669"/>
    <property type="project" value="TreeGrafter"/>
</dbReference>
<dbReference type="HOGENOM" id="CLU_036330_1_0_1"/>
<dbReference type="VEuPathDB" id="FungiDB:PV06_09712"/>
<dbReference type="Gene3D" id="4.10.240.10">
    <property type="entry name" value="Zn(2)-C6 fungal-type DNA-binding domain"/>
    <property type="match status" value="1"/>
</dbReference>
<evidence type="ECO:0000256" key="5">
    <source>
        <dbReference type="ARBA" id="ARBA00023242"/>
    </source>
</evidence>
<dbReference type="GO" id="GO:0005634">
    <property type="term" value="C:nucleus"/>
    <property type="evidence" value="ECO:0007669"/>
    <property type="project" value="UniProtKB-SubCell"/>
</dbReference>
<evidence type="ECO:0000313" key="8">
    <source>
        <dbReference type="Proteomes" id="UP000053342"/>
    </source>
</evidence>
<dbReference type="AlphaFoldDB" id="A0A0D2BMT1"/>
<keyword evidence="4" id="KW-0804">Transcription</keyword>
<dbReference type="GO" id="GO:0045944">
    <property type="term" value="P:positive regulation of transcription by RNA polymerase II"/>
    <property type="evidence" value="ECO:0007669"/>
    <property type="project" value="TreeGrafter"/>
</dbReference>
<dbReference type="GeneID" id="27361786"/>
<protein>
    <recommendedName>
        <fullName evidence="6">Zn(2)-C6 fungal-type domain-containing protein</fullName>
    </recommendedName>
</protein>
<dbReference type="RefSeq" id="XP_016258983.1">
    <property type="nucleotide sequence ID" value="XM_016411176.1"/>
</dbReference>
<dbReference type="SUPFAM" id="SSF57701">
    <property type="entry name" value="Zn2/Cys6 DNA-binding domain"/>
    <property type="match status" value="1"/>
</dbReference>
<organism evidence="7 8">
    <name type="scientific">Exophiala oligosperma</name>
    <dbReference type="NCBI Taxonomy" id="215243"/>
    <lineage>
        <taxon>Eukaryota</taxon>
        <taxon>Fungi</taxon>
        <taxon>Dikarya</taxon>
        <taxon>Ascomycota</taxon>
        <taxon>Pezizomycotina</taxon>
        <taxon>Eurotiomycetes</taxon>
        <taxon>Chaetothyriomycetidae</taxon>
        <taxon>Chaetothyriales</taxon>
        <taxon>Herpotrichiellaceae</taxon>
        <taxon>Exophiala</taxon>
    </lineage>
</organism>
<evidence type="ECO:0000259" key="6">
    <source>
        <dbReference type="PROSITE" id="PS50048"/>
    </source>
</evidence>
<dbReference type="Pfam" id="PF11951">
    <property type="entry name" value="Fungal_trans_2"/>
    <property type="match status" value="1"/>
</dbReference>
<keyword evidence="3" id="KW-0238">DNA-binding</keyword>
<dbReference type="Pfam" id="PF00172">
    <property type="entry name" value="Zn_clus"/>
    <property type="match status" value="1"/>
</dbReference>
<dbReference type="GO" id="GO:0008270">
    <property type="term" value="F:zinc ion binding"/>
    <property type="evidence" value="ECO:0007669"/>
    <property type="project" value="InterPro"/>
</dbReference>
<dbReference type="InterPro" id="IPR001138">
    <property type="entry name" value="Zn2Cys6_DnaBD"/>
</dbReference>
<dbReference type="PANTHER" id="PTHR37534">
    <property type="entry name" value="TRANSCRIPTIONAL ACTIVATOR PROTEIN UGA3"/>
    <property type="match status" value="1"/>
</dbReference>